<reference evidence="1" key="1">
    <citation type="submission" date="2020-05" db="EMBL/GenBank/DDBJ databases">
        <title>Mycena genomes resolve the evolution of fungal bioluminescence.</title>
        <authorList>
            <person name="Tsai I.J."/>
        </authorList>
    </citation>
    <scope>NUCLEOTIDE SEQUENCE</scope>
    <source>
        <strain evidence="1">CCC161011</strain>
    </source>
</reference>
<name>A0A8H6YTB4_9AGAR</name>
<organism evidence="1 2">
    <name type="scientific">Mycena venus</name>
    <dbReference type="NCBI Taxonomy" id="2733690"/>
    <lineage>
        <taxon>Eukaryota</taxon>
        <taxon>Fungi</taxon>
        <taxon>Dikarya</taxon>
        <taxon>Basidiomycota</taxon>
        <taxon>Agaricomycotina</taxon>
        <taxon>Agaricomycetes</taxon>
        <taxon>Agaricomycetidae</taxon>
        <taxon>Agaricales</taxon>
        <taxon>Marasmiineae</taxon>
        <taxon>Mycenaceae</taxon>
        <taxon>Mycena</taxon>
    </lineage>
</organism>
<evidence type="ECO:0000313" key="2">
    <source>
        <dbReference type="Proteomes" id="UP000620124"/>
    </source>
</evidence>
<comment type="caution">
    <text evidence="1">The sequence shown here is derived from an EMBL/GenBank/DDBJ whole genome shotgun (WGS) entry which is preliminary data.</text>
</comment>
<dbReference type="EMBL" id="JACAZI010000003">
    <property type="protein sequence ID" value="KAF7364492.1"/>
    <property type="molecule type" value="Genomic_DNA"/>
</dbReference>
<gene>
    <name evidence="1" type="ORF">MVEN_00317600</name>
</gene>
<evidence type="ECO:0000313" key="1">
    <source>
        <dbReference type="EMBL" id="KAF7364492.1"/>
    </source>
</evidence>
<proteinExistence type="predicted"/>
<accession>A0A8H6YTB4</accession>
<dbReference type="Proteomes" id="UP000620124">
    <property type="component" value="Unassembled WGS sequence"/>
</dbReference>
<keyword evidence="2" id="KW-1185">Reference proteome</keyword>
<dbReference type="AlphaFoldDB" id="A0A8H6YTB4"/>
<protein>
    <submittedName>
        <fullName evidence="1">Uncharacterized protein</fullName>
    </submittedName>
</protein>
<sequence>MMFCAGIGVVCDGGDVFPSADLSSSASAGVQVHVYASATLVCIPPAAMHTRSLSVHAHRLRPHVNCGSANDTRGGQKVPNAGSWERDASIWLREPMADRSWDPEPGRRVLLQTCTPSMHTRRQRAASYV</sequence>